<keyword evidence="1" id="KW-0732">Signal</keyword>
<dbReference type="AlphaFoldDB" id="A0A1G7GL79"/>
<proteinExistence type="predicted"/>
<name>A0A1G7GL79_9RHOB</name>
<dbReference type="OrthoDB" id="7875207at2"/>
<evidence type="ECO:0000313" key="3">
    <source>
        <dbReference type="Proteomes" id="UP000182284"/>
    </source>
</evidence>
<gene>
    <name evidence="2" type="ORF">SAMN04488117_101615</name>
</gene>
<sequence>MPWTIKALIAMTLTLAGAALATPDGTAQTQALAEPETIVITVLPEDLDRCVATLEAVFFAPVRDTTVVSAALSSDAAGATVTCVAQ</sequence>
<dbReference type="EMBL" id="FNBL01000001">
    <property type="protein sequence ID" value="SDE88854.1"/>
    <property type="molecule type" value="Genomic_DNA"/>
</dbReference>
<evidence type="ECO:0000313" key="2">
    <source>
        <dbReference type="EMBL" id="SDE88854.1"/>
    </source>
</evidence>
<protein>
    <recommendedName>
        <fullName evidence="4">UrcA family protein</fullName>
    </recommendedName>
</protein>
<feature type="chain" id="PRO_5010274172" description="UrcA family protein" evidence="1">
    <location>
        <begin position="22"/>
        <end position="86"/>
    </location>
</feature>
<accession>A0A1G7GL79</accession>
<dbReference type="RefSeq" id="WP_074640895.1">
    <property type="nucleotide sequence ID" value="NZ_FNBL01000001.1"/>
</dbReference>
<evidence type="ECO:0000256" key="1">
    <source>
        <dbReference type="SAM" id="SignalP"/>
    </source>
</evidence>
<organism evidence="2 3">
    <name type="scientific">Celeribacter baekdonensis</name>
    <dbReference type="NCBI Taxonomy" id="875171"/>
    <lineage>
        <taxon>Bacteria</taxon>
        <taxon>Pseudomonadati</taxon>
        <taxon>Pseudomonadota</taxon>
        <taxon>Alphaproteobacteria</taxon>
        <taxon>Rhodobacterales</taxon>
        <taxon>Roseobacteraceae</taxon>
        <taxon>Celeribacter</taxon>
    </lineage>
</organism>
<evidence type="ECO:0008006" key="4">
    <source>
        <dbReference type="Google" id="ProtNLM"/>
    </source>
</evidence>
<dbReference type="Proteomes" id="UP000182284">
    <property type="component" value="Unassembled WGS sequence"/>
</dbReference>
<reference evidence="2 3" key="1">
    <citation type="submission" date="2016-10" db="EMBL/GenBank/DDBJ databases">
        <authorList>
            <person name="de Groot N.N."/>
        </authorList>
    </citation>
    <scope>NUCLEOTIDE SEQUENCE [LARGE SCALE GENOMIC DNA]</scope>
    <source>
        <strain evidence="2 3">DSM 27375</strain>
    </source>
</reference>
<feature type="signal peptide" evidence="1">
    <location>
        <begin position="1"/>
        <end position="21"/>
    </location>
</feature>